<dbReference type="InterPro" id="IPR011066">
    <property type="entry name" value="MscS_channel_C_sf"/>
</dbReference>
<evidence type="ECO:0000256" key="1">
    <source>
        <dbReference type="ARBA" id="ARBA00004651"/>
    </source>
</evidence>
<dbReference type="RefSeq" id="WP_183972939.1">
    <property type="nucleotide sequence ID" value="NZ_JACIBY010000003.1"/>
</dbReference>
<name>A0A7W5ZJD3_9BACT</name>
<dbReference type="Gene3D" id="2.30.30.60">
    <property type="match status" value="1"/>
</dbReference>
<accession>A0A7W5ZJD3</accession>
<evidence type="ECO:0000313" key="12">
    <source>
        <dbReference type="Proteomes" id="UP000541352"/>
    </source>
</evidence>
<dbReference type="InterPro" id="IPR011014">
    <property type="entry name" value="MscS_channel_TM-2"/>
</dbReference>
<feature type="transmembrane region" description="Helical" evidence="8">
    <location>
        <begin position="174"/>
        <end position="194"/>
    </location>
</feature>
<dbReference type="PANTHER" id="PTHR43634">
    <property type="entry name" value="OW CONDUCTANCE MECHANOSENSITIVE CHANNEL"/>
    <property type="match status" value="1"/>
</dbReference>
<evidence type="ECO:0000256" key="6">
    <source>
        <dbReference type="ARBA" id="ARBA00023136"/>
    </source>
</evidence>
<evidence type="ECO:0000259" key="10">
    <source>
        <dbReference type="Pfam" id="PF21082"/>
    </source>
</evidence>
<feature type="transmembrane region" description="Helical" evidence="8">
    <location>
        <begin position="150"/>
        <end position="168"/>
    </location>
</feature>
<dbReference type="PANTHER" id="PTHR43634:SF2">
    <property type="entry name" value="LOW CONDUCTANCE MECHANOSENSITIVE CHANNEL YNAI"/>
    <property type="match status" value="1"/>
</dbReference>
<dbReference type="InterPro" id="IPR010920">
    <property type="entry name" value="LSM_dom_sf"/>
</dbReference>
<feature type="transmembrane region" description="Helical" evidence="8">
    <location>
        <begin position="107"/>
        <end position="129"/>
    </location>
</feature>
<keyword evidence="4 8" id="KW-0812">Transmembrane</keyword>
<feature type="region of interest" description="Disordered" evidence="7">
    <location>
        <begin position="373"/>
        <end position="402"/>
    </location>
</feature>
<feature type="domain" description="Mechanosensitive ion channel MscS" evidence="9">
    <location>
        <begin position="197"/>
        <end position="262"/>
    </location>
</feature>
<dbReference type="AlphaFoldDB" id="A0A7W5ZJD3"/>
<evidence type="ECO:0000259" key="9">
    <source>
        <dbReference type="Pfam" id="PF00924"/>
    </source>
</evidence>
<dbReference type="InterPro" id="IPR006685">
    <property type="entry name" value="MscS_channel_2nd"/>
</dbReference>
<dbReference type="EMBL" id="JACIBY010000003">
    <property type="protein sequence ID" value="MBB3837969.1"/>
    <property type="molecule type" value="Genomic_DNA"/>
</dbReference>
<feature type="domain" description="Mechanosensitive ion channel MscS C-terminal" evidence="10">
    <location>
        <begin position="270"/>
        <end position="354"/>
    </location>
</feature>
<feature type="transmembrane region" description="Helical" evidence="8">
    <location>
        <begin position="20"/>
        <end position="37"/>
    </location>
</feature>
<dbReference type="Pfam" id="PF00924">
    <property type="entry name" value="MS_channel_2nd"/>
    <property type="match status" value="1"/>
</dbReference>
<sequence length="402" mass="45750">MDQVSYWLHYTILENKLSDLLWFVGILGLGIILRRGLSFTVSRTIYRFIKSEAGNIPVAEFVRLTRRPFEALITLVILFLAFHHLKVPSEWNWASPEKFGWLMLLERVFQTMLSVAVGWLGIRLIKFISLIFKQQAAETPSALDDQLVPFFKDIAIVFWTLTCFFVMLHKVYEVNVWALITSLGIGGVVIALAARETLENLIASITIMLERPFLVGQSVVLDKISGEVEQIGFRSTRVRSDDGSLITVPNRLMVTQALENVSQRTHRRAKYYVRLAYDTPSETIEKIIEEIREYLLSQYITGSKEPTVRLELLSESSLDVVVIYHVGTSVWKEFMRVREEVNFKILEIVRTQGATFALPSRALFVRGVESLTQASEEEGVSKSPLSEAKPLSPSAKLLPHEQ</sequence>
<proteinExistence type="inferred from homology"/>
<evidence type="ECO:0000256" key="3">
    <source>
        <dbReference type="ARBA" id="ARBA00022475"/>
    </source>
</evidence>
<dbReference type="InterPro" id="IPR045042">
    <property type="entry name" value="YnaI-like"/>
</dbReference>
<dbReference type="SUPFAM" id="SSF82861">
    <property type="entry name" value="Mechanosensitive channel protein MscS (YggB), transmembrane region"/>
    <property type="match status" value="1"/>
</dbReference>
<dbReference type="Gene3D" id="3.30.70.100">
    <property type="match status" value="1"/>
</dbReference>
<evidence type="ECO:0000256" key="7">
    <source>
        <dbReference type="SAM" id="MobiDB-lite"/>
    </source>
</evidence>
<keyword evidence="5 8" id="KW-1133">Transmembrane helix</keyword>
<dbReference type="Proteomes" id="UP000541352">
    <property type="component" value="Unassembled WGS sequence"/>
</dbReference>
<keyword evidence="3" id="KW-1003">Cell membrane</keyword>
<reference evidence="11 12" key="1">
    <citation type="submission" date="2020-08" db="EMBL/GenBank/DDBJ databases">
        <title>Genomic Encyclopedia of Type Strains, Phase IV (KMG-IV): sequencing the most valuable type-strain genomes for metagenomic binning, comparative biology and taxonomic classification.</title>
        <authorList>
            <person name="Goeker M."/>
        </authorList>
    </citation>
    <scope>NUCLEOTIDE SEQUENCE [LARGE SCALE GENOMIC DNA]</scope>
    <source>
        <strain evidence="11 12">DSM 17976</strain>
    </source>
</reference>
<dbReference type="Gene3D" id="1.10.287.1260">
    <property type="match status" value="1"/>
</dbReference>
<comment type="similarity">
    <text evidence="2">Belongs to the MscS (TC 1.A.23) family.</text>
</comment>
<keyword evidence="6 8" id="KW-0472">Membrane</keyword>
<protein>
    <submittedName>
        <fullName evidence="11">MscS family membrane protein</fullName>
    </submittedName>
</protein>
<dbReference type="SUPFAM" id="SSF50182">
    <property type="entry name" value="Sm-like ribonucleoproteins"/>
    <property type="match status" value="1"/>
</dbReference>
<dbReference type="InterPro" id="IPR049278">
    <property type="entry name" value="MS_channel_C"/>
</dbReference>
<evidence type="ECO:0000256" key="8">
    <source>
        <dbReference type="SAM" id="Phobius"/>
    </source>
</evidence>
<evidence type="ECO:0000256" key="5">
    <source>
        <dbReference type="ARBA" id="ARBA00022989"/>
    </source>
</evidence>
<comment type="caution">
    <text evidence="11">The sequence shown here is derived from an EMBL/GenBank/DDBJ whole genome shotgun (WGS) entry which is preliminary data.</text>
</comment>
<dbReference type="InterPro" id="IPR023408">
    <property type="entry name" value="MscS_beta-dom_sf"/>
</dbReference>
<organism evidence="11 12">
    <name type="scientific">Runella defluvii</name>
    <dbReference type="NCBI Taxonomy" id="370973"/>
    <lineage>
        <taxon>Bacteria</taxon>
        <taxon>Pseudomonadati</taxon>
        <taxon>Bacteroidota</taxon>
        <taxon>Cytophagia</taxon>
        <taxon>Cytophagales</taxon>
        <taxon>Spirosomataceae</taxon>
        <taxon>Runella</taxon>
    </lineage>
</organism>
<evidence type="ECO:0000256" key="2">
    <source>
        <dbReference type="ARBA" id="ARBA00008017"/>
    </source>
</evidence>
<dbReference type="Pfam" id="PF21082">
    <property type="entry name" value="MS_channel_3rd"/>
    <property type="match status" value="1"/>
</dbReference>
<dbReference type="GO" id="GO:0008381">
    <property type="term" value="F:mechanosensitive monoatomic ion channel activity"/>
    <property type="evidence" value="ECO:0007669"/>
    <property type="project" value="UniProtKB-ARBA"/>
</dbReference>
<comment type="subcellular location">
    <subcellularLocation>
        <location evidence="1">Cell membrane</location>
        <topology evidence="1">Multi-pass membrane protein</topology>
    </subcellularLocation>
</comment>
<dbReference type="GO" id="GO:0005886">
    <property type="term" value="C:plasma membrane"/>
    <property type="evidence" value="ECO:0007669"/>
    <property type="project" value="UniProtKB-SubCell"/>
</dbReference>
<evidence type="ECO:0000313" key="11">
    <source>
        <dbReference type="EMBL" id="MBB3837969.1"/>
    </source>
</evidence>
<gene>
    <name evidence="11" type="ORF">FHS57_001966</name>
</gene>
<dbReference type="SUPFAM" id="SSF82689">
    <property type="entry name" value="Mechanosensitive channel protein MscS (YggB), C-terminal domain"/>
    <property type="match status" value="1"/>
</dbReference>
<evidence type="ECO:0000256" key="4">
    <source>
        <dbReference type="ARBA" id="ARBA00022692"/>
    </source>
</evidence>
<keyword evidence="12" id="KW-1185">Reference proteome</keyword>